<dbReference type="Pfam" id="PF13181">
    <property type="entry name" value="TPR_8"/>
    <property type="match status" value="1"/>
</dbReference>
<dbReference type="PANTHER" id="PTHR12558:SF13">
    <property type="entry name" value="CELL DIVISION CYCLE PROTEIN 27 HOMOLOG"/>
    <property type="match status" value="1"/>
</dbReference>
<dbReference type="Gene3D" id="1.25.40.10">
    <property type="entry name" value="Tetratricopeptide repeat domain"/>
    <property type="match status" value="3"/>
</dbReference>
<dbReference type="InterPro" id="IPR019734">
    <property type="entry name" value="TPR_rpt"/>
</dbReference>
<sequence length="371" mass="41680">MLTNKSIFLAILFTLSMIMVACSSQEYTTAKLAIQQSDFAKAAEWLPKAMAVEPDNPEIPVVLGLEIHAQDGDWKNMVAMFDKAMAIDPDKEIEVRGSFISVKDAVANYIEFYWAKEFNIGVEQFKKIQDDPDNKPQYLETAISHFQNAAVINPTDANTHATLAKCYFDVGDKEAAKNAALTAIEKNPESFQANFGAGQILIRAGASSEDVLPYYEKAASIEPSNSKVLRELAGTYYDLGQRERSLEVFENAISNEDDKIVKADLYFNLGVIHSQMQNFEESEKAFDEAFYLNDEDFEAALGMARSYEGLGDNYLNGAEGFEKDLDESARWYRKAEKKIKSVMIIDIDNKGTYQKTLELIRYKRDVAEGNN</sequence>
<name>A0A381RH92_9ZZZZ</name>
<dbReference type="SUPFAM" id="SSF48452">
    <property type="entry name" value="TPR-like"/>
    <property type="match status" value="2"/>
</dbReference>
<protein>
    <submittedName>
        <fullName evidence="1">Uncharacterized protein</fullName>
    </submittedName>
</protein>
<dbReference type="Pfam" id="PF13432">
    <property type="entry name" value="TPR_16"/>
    <property type="match status" value="1"/>
</dbReference>
<evidence type="ECO:0000313" key="1">
    <source>
        <dbReference type="EMBL" id="SUZ90781.1"/>
    </source>
</evidence>
<reference evidence="1" key="1">
    <citation type="submission" date="2018-05" db="EMBL/GenBank/DDBJ databases">
        <authorList>
            <person name="Lanie J.A."/>
            <person name="Ng W.-L."/>
            <person name="Kazmierczak K.M."/>
            <person name="Andrzejewski T.M."/>
            <person name="Davidsen T.M."/>
            <person name="Wayne K.J."/>
            <person name="Tettelin H."/>
            <person name="Glass J.I."/>
            <person name="Rusch D."/>
            <person name="Podicherti R."/>
            <person name="Tsui H.-C.T."/>
            <person name="Winkler M.E."/>
        </authorList>
    </citation>
    <scope>NUCLEOTIDE SEQUENCE</scope>
</reference>
<dbReference type="InterPro" id="IPR011990">
    <property type="entry name" value="TPR-like_helical_dom_sf"/>
</dbReference>
<dbReference type="AlphaFoldDB" id="A0A381RH92"/>
<dbReference type="PANTHER" id="PTHR12558">
    <property type="entry name" value="CELL DIVISION CYCLE 16,23,27"/>
    <property type="match status" value="1"/>
</dbReference>
<dbReference type="SMART" id="SM00028">
    <property type="entry name" value="TPR"/>
    <property type="match status" value="4"/>
</dbReference>
<dbReference type="EMBL" id="UINC01001922">
    <property type="protein sequence ID" value="SUZ90781.1"/>
    <property type="molecule type" value="Genomic_DNA"/>
</dbReference>
<dbReference type="PROSITE" id="PS50005">
    <property type="entry name" value="TPR"/>
    <property type="match status" value="2"/>
</dbReference>
<accession>A0A381RH92</accession>
<dbReference type="PROSITE" id="PS51257">
    <property type="entry name" value="PROKAR_LIPOPROTEIN"/>
    <property type="match status" value="1"/>
</dbReference>
<gene>
    <name evidence="1" type="ORF">METZ01_LOCUS43635</name>
</gene>
<organism evidence="1">
    <name type="scientific">marine metagenome</name>
    <dbReference type="NCBI Taxonomy" id="408172"/>
    <lineage>
        <taxon>unclassified sequences</taxon>
        <taxon>metagenomes</taxon>
        <taxon>ecological metagenomes</taxon>
    </lineage>
</organism>
<proteinExistence type="predicted"/>